<reference evidence="1 2" key="1">
    <citation type="submission" date="2021-06" db="EMBL/GenBank/DDBJ databases">
        <authorList>
            <person name="Kallberg Y."/>
            <person name="Tangrot J."/>
            <person name="Rosling A."/>
        </authorList>
    </citation>
    <scope>NUCLEOTIDE SEQUENCE [LARGE SCALE GENOMIC DNA]</scope>
    <source>
        <strain evidence="1 2">120-4 pot B 10/14</strain>
    </source>
</reference>
<sequence length="151" mass="16843">MLHGGKRGTLYLTSTCPVDTSLILIQSAFTHQDIYNQATAFALADSNSYTHFLLQIPVLLESNYFEACLKNWQMPCIVSCGTEFKAIDEELINIPENAFKINKYTSVETGNAKLSNSFLPFIYLPSNTLLDICIYVQASLSQHGKSTRGYS</sequence>
<dbReference type="Proteomes" id="UP000789901">
    <property type="component" value="Unassembled WGS sequence"/>
</dbReference>
<evidence type="ECO:0000313" key="2">
    <source>
        <dbReference type="Proteomes" id="UP000789901"/>
    </source>
</evidence>
<protein>
    <submittedName>
        <fullName evidence="1">8033_t:CDS:1</fullName>
    </submittedName>
</protein>
<keyword evidence="2" id="KW-1185">Reference proteome</keyword>
<name>A0ABM8W5C6_GIGMA</name>
<comment type="caution">
    <text evidence="1">The sequence shown here is derived from an EMBL/GenBank/DDBJ whole genome shotgun (WGS) entry which is preliminary data.</text>
</comment>
<dbReference type="EMBL" id="CAJVQB010001288">
    <property type="protein sequence ID" value="CAG8529340.1"/>
    <property type="molecule type" value="Genomic_DNA"/>
</dbReference>
<accession>A0ABM8W5C6</accession>
<proteinExistence type="predicted"/>
<organism evidence="1 2">
    <name type="scientific">Gigaspora margarita</name>
    <dbReference type="NCBI Taxonomy" id="4874"/>
    <lineage>
        <taxon>Eukaryota</taxon>
        <taxon>Fungi</taxon>
        <taxon>Fungi incertae sedis</taxon>
        <taxon>Mucoromycota</taxon>
        <taxon>Glomeromycotina</taxon>
        <taxon>Glomeromycetes</taxon>
        <taxon>Diversisporales</taxon>
        <taxon>Gigasporaceae</taxon>
        <taxon>Gigaspora</taxon>
    </lineage>
</organism>
<evidence type="ECO:0000313" key="1">
    <source>
        <dbReference type="EMBL" id="CAG8529340.1"/>
    </source>
</evidence>
<gene>
    <name evidence="1" type="ORF">GMARGA_LOCUS3543</name>
</gene>